<dbReference type="EMBL" id="CP047656">
    <property type="protein sequence ID" value="QHJ13841.1"/>
    <property type="molecule type" value="Genomic_DNA"/>
</dbReference>
<sequence length="102" mass="11336">MLVQFHCIDNVPSQQDKRLENLGAHLAWVEVNMAQICVAGPLKQGEQIVGSLYILDAPSVQQAKTLLFSDPYYLADIWASISIQTFNAYAGNWVGGKNWPTQ</sequence>
<name>A0A857JRS4_9ALTE</name>
<dbReference type="PANTHER" id="PTHR33606">
    <property type="entry name" value="PROTEIN YCII"/>
    <property type="match status" value="1"/>
</dbReference>
<dbReference type="AlphaFoldDB" id="A0A857JRS4"/>
<dbReference type="RefSeq" id="WP_160181899.1">
    <property type="nucleotide sequence ID" value="NZ_CP047656.1"/>
</dbReference>
<dbReference type="KEGG" id="pmes:FX988_04121"/>
<dbReference type="InterPro" id="IPR005545">
    <property type="entry name" value="YCII"/>
</dbReference>
<keyword evidence="4" id="KW-1185">Reference proteome</keyword>
<dbReference type="Pfam" id="PF03795">
    <property type="entry name" value="YCII"/>
    <property type="match status" value="1"/>
</dbReference>
<evidence type="ECO:0000313" key="4">
    <source>
        <dbReference type="Proteomes" id="UP000464524"/>
    </source>
</evidence>
<organism evidence="3 4">
    <name type="scientific">Paraglaciecola mesophila</name>
    <dbReference type="NCBI Taxonomy" id="197222"/>
    <lineage>
        <taxon>Bacteria</taxon>
        <taxon>Pseudomonadati</taxon>
        <taxon>Pseudomonadota</taxon>
        <taxon>Gammaproteobacteria</taxon>
        <taxon>Alteromonadales</taxon>
        <taxon>Alteromonadaceae</taxon>
        <taxon>Paraglaciecola</taxon>
    </lineage>
</organism>
<accession>A0A857JRS4</accession>
<evidence type="ECO:0000256" key="1">
    <source>
        <dbReference type="ARBA" id="ARBA00007689"/>
    </source>
</evidence>
<reference evidence="3 4" key="1">
    <citation type="submission" date="2019-12" db="EMBL/GenBank/DDBJ databases">
        <title>Genome sequencing and assembly of endphytes of Porphyra tenera.</title>
        <authorList>
            <person name="Park J.M."/>
            <person name="Shin R."/>
            <person name="Jo S.H."/>
        </authorList>
    </citation>
    <scope>NUCLEOTIDE SEQUENCE [LARGE SCALE GENOMIC DNA]</scope>
    <source>
        <strain evidence="3 4">GPM4</strain>
    </source>
</reference>
<feature type="domain" description="YCII-related" evidence="2">
    <location>
        <begin position="9"/>
        <end position="86"/>
    </location>
</feature>
<evidence type="ECO:0000259" key="2">
    <source>
        <dbReference type="Pfam" id="PF03795"/>
    </source>
</evidence>
<dbReference type="OrthoDB" id="2293521at2"/>
<comment type="similarity">
    <text evidence="1">Belongs to the YciI family.</text>
</comment>
<dbReference type="InterPro" id="IPR051807">
    <property type="entry name" value="Sec-metab_biosynth-assoc"/>
</dbReference>
<dbReference type="SUPFAM" id="SSF54909">
    <property type="entry name" value="Dimeric alpha+beta barrel"/>
    <property type="match status" value="1"/>
</dbReference>
<gene>
    <name evidence="3" type="ORF">FX988_04121</name>
</gene>
<dbReference type="Proteomes" id="UP000464524">
    <property type="component" value="Chromosome"/>
</dbReference>
<dbReference type="Gene3D" id="3.30.70.1060">
    <property type="entry name" value="Dimeric alpha+beta barrel"/>
    <property type="match status" value="1"/>
</dbReference>
<protein>
    <recommendedName>
        <fullName evidence="2">YCII-related domain-containing protein</fullName>
    </recommendedName>
</protein>
<evidence type="ECO:0000313" key="3">
    <source>
        <dbReference type="EMBL" id="QHJ13841.1"/>
    </source>
</evidence>
<proteinExistence type="inferred from homology"/>
<dbReference type="InterPro" id="IPR011008">
    <property type="entry name" value="Dimeric_a/b-barrel"/>
</dbReference>
<dbReference type="PANTHER" id="PTHR33606:SF3">
    <property type="entry name" value="PROTEIN YCII"/>
    <property type="match status" value="1"/>
</dbReference>